<keyword evidence="4 7" id="KW-1133">Transmembrane helix</keyword>
<feature type="transmembrane region" description="Helical" evidence="7">
    <location>
        <begin position="336"/>
        <end position="355"/>
    </location>
</feature>
<keyword evidence="9" id="KW-1185">Reference proteome</keyword>
<dbReference type="Pfam" id="PF03706">
    <property type="entry name" value="LPG_synthase_TM"/>
    <property type="match status" value="1"/>
</dbReference>
<keyword evidence="2" id="KW-1003">Cell membrane</keyword>
<evidence type="ECO:0000256" key="7">
    <source>
        <dbReference type="SAM" id="Phobius"/>
    </source>
</evidence>
<name>A0ABX0Y7U2_9ACTN</name>
<evidence type="ECO:0000256" key="6">
    <source>
        <dbReference type="SAM" id="MobiDB-lite"/>
    </source>
</evidence>
<gene>
    <name evidence="8" type="ORF">HC031_27760</name>
</gene>
<dbReference type="PANTHER" id="PTHR39087:SF2">
    <property type="entry name" value="UPF0104 MEMBRANE PROTEIN MJ1595"/>
    <property type="match status" value="1"/>
</dbReference>
<evidence type="ECO:0000256" key="1">
    <source>
        <dbReference type="ARBA" id="ARBA00004651"/>
    </source>
</evidence>
<evidence type="ECO:0000256" key="5">
    <source>
        <dbReference type="ARBA" id="ARBA00023136"/>
    </source>
</evidence>
<feature type="transmembrane region" description="Helical" evidence="7">
    <location>
        <begin position="116"/>
        <end position="136"/>
    </location>
</feature>
<evidence type="ECO:0000313" key="8">
    <source>
        <dbReference type="EMBL" id="NJC73493.1"/>
    </source>
</evidence>
<feature type="transmembrane region" description="Helical" evidence="7">
    <location>
        <begin position="33"/>
        <end position="51"/>
    </location>
</feature>
<reference evidence="8 9" key="1">
    <citation type="submission" date="2020-03" db="EMBL/GenBank/DDBJ databases">
        <title>WGS of the type strain of Planosporangium spp.</title>
        <authorList>
            <person name="Thawai C."/>
        </authorList>
    </citation>
    <scope>NUCLEOTIDE SEQUENCE [LARGE SCALE GENOMIC DNA]</scope>
    <source>
        <strain evidence="8 9">TBRC 5610</strain>
    </source>
</reference>
<evidence type="ECO:0000256" key="3">
    <source>
        <dbReference type="ARBA" id="ARBA00022692"/>
    </source>
</evidence>
<evidence type="ECO:0000256" key="4">
    <source>
        <dbReference type="ARBA" id="ARBA00022989"/>
    </source>
</evidence>
<protein>
    <submittedName>
        <fullName evidence="8">Flippase-like domain-containing protein</fullName>
    </submittedName>
</protein>
<dbReference type="Proteomes" id="UP000722989">
    <property type="component" value="Unassembled WGS sequence"/>
</dbReference>
<dbReference type="PANTHER" id="PTHR39087">
    <property type="entry name" value="UPF0104 MEMBRANE PROTEIN MJ1595"/>
    <property type="match status" value="1"/>
</dbReference>
<feature type="transmembrane region" description="Helical" evidence="7">
    <location>
        <begin position="305"/>
        <end position="324"/>
    </location>
</feature>
<accession>A0ABX0Y7U2</accession>
<comment type="caution">
    <text evidence="8">The sequence shown here is derived from an EMBL/GenBank/DDBJ whole genome shotgun (WGS) entry which is preliminary data.</text>
</comment>
<dbReference type="InterPro" id="IPR022791">
    <property type="entry name" value="L-PG_synthase/AglD"/>
</dbReference>
<feature type="transmembrane region" description="Helical" evidence="7">
    <location>
        <begin position="256"/>
        <end position="275"/>
    </location>
</feature>
<dbReference type="EMBL" id="JAATVY010000031">
    <property type="protein sequence ID" value="NJC73493.1"/>
    <property type="molecule type" value="Genomic_DNA"/>
</dbReference>
<feature type="region of interest" description="Disordered" evidence="6">
    <location>
        <begin position="1"/>
        <end position="31"/>
    </location>
</feature>
<keyword evidence="5 7" id="KW-0472">Membrane</keyword>
<feature type="transmembrane region" description="Helical" evidence="7">
    <location>
        <begin position="186"/>
        <end position="204"/>
    </location>
</feature>
<dbReference type="RefSeq" id="WP_167928400.1">
    <property type="nucleotide sequence ID" value="NZ_JAATVY010000031.1"/>
</dbReference>
<organism evidence="8 9">
    <name type="scientific">Planosporangium thailandense</name>
    <dbReference type="NCBI Taxonomy" id="765197"/>
    <lineage>
        <taxon>Bacteria</taxon>
        <taxon>Bacillati</taxon>
        <taxon>Actinomycetota</taxon>
        <taxon>Actinomycetes</taxon>
        <taxon>Micromonosporales</taxon>
        <taxon>Micromonosporaceae</taxon>
        <taxon>Planosporangium</taxon>
    </lineage>
</organism>
<comment type="subcellular location">
    <subcellularLocation>
        <location evidence="1">Cell membrane</location>
        <topology evidence="1">Multi-pass membrane protein</topology>
    </subcellularLocation>
</comment>
<evidence type="ECO:0000256" key="2">
    <source>
        <dbReference type="ARBA" id="ARBA00022475"/>
    </source>
</evidence>
<proteinExistence type="predicted"/>
<evidence type="ECO:0000313" key="9">
    <source>
        <dbReference type="Proteomes" id="UP000722989"/>
    </source>
</evidence>
<keyword evidence="3 7" id="KW-0812">Transmembrane</keyword>
<feature type="transmembrane region" description="Helical" evidence="7">
    <location>
        <begin position="148"/>
        <end position="174"/>
    </location>
</feature>
<sequence>MDEVNGRTGTVDGTAAPQSGQRRSTPRRSTQRRWLRVALATVAVVAAAAALRSRLPQPHQVVAAVRSAQPAWLLLGSVAEGVSMSMFARQQMWLLRGFGVSTTIWRALAVSYSRSAIAISMPAGSAVSAGFAFRAFRQWGASREVAGTVMVLSGLLSALGLGLLYLFGFFLLLAAHPETIGHAHPVGTVLALVAAVALGAYTVWSSRRARADGRGWGDRRPADGSADEDSPIRRWIGVARRIGAATKAMPALHRRIALAFAVANWLADLGCLAAVAEAFDLPVSLFQLGTVYVVVQLVRQVPITPGGVGVIEASLLASLVAAGARQGPAAAVVLGYRLFSAWLIVPAGLFAWALLRRRQSPATG</sequence>